<dbReference type="Gene3D" id="3.30.2310.20">
    <property type="entry name" value="RelE-like"/>
    <property type="match status" value="1"/>
</dbReference>
<dbReference type="InterPro" id="IPR035093">
    <property type="entry name" value="RelE/ParE_toxin_dom_sf"/>
</dbReference>
<evidence type="ECO:0000313" key="3">
    <source>
        <dbReference type="Proteomes" id="UP000249061"/>
    </source>
</evidence>
<comment type="caution">
    <text evidence="2">The sequence shown here is derived from an EMBL/GenBank/DDBJ whole genome shotgun (WGS) entry which is preliminary data.</text>
</comment>
<dbReference type="EMBL" id="QFQP01000003">
    <property type="protein sequence ID" value="PZR16691.1"/>
    <property type="molecule type" value="Genomic_DNA"/>
</dbReference>
<accession>A0A2W5W0S5</accession>
<organism evidence="2 3">
    <name type="scientific">Archangium gephyra</name>
    <dbReference type="NCBI Taxonomy" id="48"/>
    <lineage>
        <taxon>Bacteria</taxon>
        <taxon>Pseudomonadati</taxon>
        <taxon>Myxococcota</taxon>
        <taxon>Myxococcia</taxon>
        <taxon>Myxococcales</taxon>
        <taxon>Cystobacterineae</taxon>
        <taxon>Archangiaceae</taxon>
        <taxon>Archangium</taxon>
    </lineage>
</organism>
<dbReference type="AlphaFoldDB" id="A0A2W5W0S5"/>
<dbReference type="InterPro" id="IPR007712">
    <property type="entry name" value="RelE/ParE_toxin"/>
</dbReference>
<evidence type="ECO:0000313" key="2">
    <source>
        <dbReference type="EMBL" id="PZR16691.1"/>
    </source>
</evidence>
<dbReference type="Pfam" id="PF05016">
    <property type="entry name" value="ParE_toxin"/>
    <property type="match status" value="1"/>
</dbReference>
<name>A0A2W5W0S5_9BACT</name>
<keyword evidence="1" id="KW-1277">Toxin-antitoxin system</keyword>
<evidence type="ECO:0000256" key="1">
    <source>
        <dbReference type="ARBA" id="ARBA00022649"/>
    </source>
</evidence>
<dbReference type="Proteomes" id="UP000249061">
    <property type="component" value="Unassembled WGS sequence"/>
</dbReference>
<proteinExistence type="predicted"/>
<gene>
    <name evidence="2" type="ORF">DI536_05920</name>
</gene>
<protein>
    <submittedName>
        <fullName evidence="2">Type II toxin-antitoxin system RelE/ParE family toxin</fullName>
    </submittedName>
</protein>
<sequence length="95" mass="11475">MRVHYTKRAEQDLLEIGVYTVVNWGEAQWDSYGALLERTCEHIIPSNLRFARPVPSRPELRRWRCERHHIYFRRVDGGIEIVRVLHERMLPSRHL</sequence>
<reference evidence="2 3" key="1">
    <citation type="submission" date="2017-08" db="EMBL/GenBank/DDBJ databases">
        <title>Infants hospitalized years apart are colonized by the same room-sourced microbial strains.</title>
        <authorList>
            <person name="Brooks B."/>
            <person name="Olm M.R."/>
            <person name="Firek B.A."/>
            <person name="Baker R."/>
            <person name="Thomas B.C."/>
            <person name="Morowitz M.J."/>
            <person name="Banfield J.F."/>
        </authorList>
    </citation>
    <scope>NUCLEOTIDE SEQUENCE [LARGE SCALE GENOMIC DNA]</scope>
    <source>
        <strain evidence="2">S2_003_000_R2_14</strain>
    </source>
</reference>